<evidence type="ECO:0000313" key="1">
    <source>
        <dbReference type="EMBL" id="POG55187.1"/>
    </source>
</evidence>
<keyword evidence="2" id="KW-1185">Reference proteome</keyword>
<gene>
    <name evidence="1" type="ORF">GLOIN_2v1739736</name>
</gene>
<proteinExistence type="predicted"/>
<protein>
    <submittedName>
        <fullName evidence="1">Uncharacterized protein</fullName>
    </submittedName>
</protein>
<feature type="non-terminal residue" evidence="1">
    <location>
        <position position="106"/>
    </location>
</feature>
<dbReference type="AlphaFoldDB" id="A0A2P4NPW7"/>
<organism evidence="1 2">
    <name type="scientific">Rhizophagus irregularis (strain DAOM 181602 / DAOM 197198 / MUCL 43194)</name>
    <name type="common">Arbuscular mycorrhizal fungus</name>
    <name type="synonym">Glomus intraradices</name>
    <dbReference type="NCBI Taxonomy" id="747089"/>
    <lineage>
        <taxon>Eukaryota</taxon>
        <taxon>Fungi</taxon>
        <taxon>Fungi incertae sedis</taxon>
        <taxon>Mucoromycota</taxon>
        <taxon>Glomeromycotina</taxon>
        <taxon>Glomeromycetes</taxon>
        <taxon>Glomerales</taxon>
        <taxon>Glomeraceae</taxon>
        <taxon>Rhizophagus</taxon>
    </lineage>
</organism>
<reference evidence="1 2" key="1">
    <citation type="journal article" date="2013" name="Proc. Natl. Acad. Sci. U.S.A.">
        <title>Genome of an arbuscular mycorrhizal fungus provides insight into the oldest plant symbiosis.</title>
        <authorList>
            <person name="Tisserant E."/>
            <person name="Malbreil M."/>
            <person name="Kuo A."/>
            <person name="Kohler A."/>
            <person name="Symeonidi A."/>
            <person name="Balestrini R."/>
            <person name="Charron P."/>
            <person name="Duensing N."/>
            <person name="Frei Dit Frey N."/>
            <person name="Gianinazzi-Pearson V."/>
            <person name="Gilbert L.B."/>
            <person name="Handa Y."/>
            <person name="Herr J.R."/>
            <person name="Hijri M."/>
            <person name="Koul R."/>
            <person name="Kawaguchi M."/>
            <person name="Krajinski F."/>
            <person name="Lammers P.J."/>
            <person name="Masclaux F.G."/>
            <person name="Murat C."/>
            <person name="Morin E."/>
            <person name="Ndikumana S."/>
            <person name="Pagni M."/>
            <person name="Petitpierre D."/>
            <person name="Requena N."/>
            <person name="Rosikiewicz P."/>
            <person name="Riley R."/>
            <person name="Saito K."/>
            <person name="San Clemente H."/>
            <person name="Shapiro H."/>
            <person name="van Tuinen D."/>
            <person name="Becard G."/>
            <person name="Bonfante P."/>
            <person name="Paszkowski U."/>
            <person name="Shachar-Hill Y.Y."/>
            <person name="Tuskan G.A."/>
            <person name="Young P.W."/>
            <person name="Sanders I.R."/>
            <person name="Henrissat B."/>
            <person name="Rensing S.A."/>
            <person name="Grigoriev I.V."/>
            <person name="Corradi N."/>
            <person name="Roux C."/>
            <person name="Martin F."/>
        </authorList>
    </citation>
    <scope>NUCLEOTIDE SEQUENCE [LARGE SCALE GENOMIC DNA]</scope>
    <source>
        <strain evidence="1 2">DAOM 197198</strain>
    </source>
</reference>
<evidence type="ECO:0000313" key="2">
    <source>
        <dbReference type="Proteomes" id="UP000018888"/>
    </source>
</evidence>
<dbReference type="Proteomes" id="UP000018888">
    <property type="component" value="Unassembled WGS sequence"/>
</dbReference>
<accession>A0A2P4NPW7</accession>
<sequence>MYQLINIIISKYLLSFYYYKDIILNKRNLIVKEFRDLESLHVMSHNQVENFNGLKINICKDEINVMENYFNLQSKSFNENQIEKKELVELNNLGYYYQYGIGKNKD</sequence>
<comment type="caution">
    <text evidence="1">The sequence shown here is derived from an EMBL/GenBank/DDBJ whole genome shotgun (WGS) entry which is preliminary data.</text>
</comment>
<name>A0A2P4NPW7_RHIID</name>
<reference evidence="1 2" key="2">
    <citation type="journal article" date="2018" name="New Phytol.">
        <title>High intraspecific genome diversity in the model arbuscular mycorrhizal symbiont Rhizophagus irregularis.</title>
        <authorList>
            <person name="Chen E.C.H."/>
            <person name="Morin E."/>
            <person name="Beaudet D."/>
            <person name="Noel J."/>
            <person name="Yildirir G."/>
            <person name="Ndikumana S."/>
            <person name="Charron P."/>
            <person name="St-Onge C."/>
            <person name="Giorgi J."/>
            <person name="Kruger M."/>
            <person name="Marton T."/>
            <person name="Ropars J."/>
            <person name="Grigoriev I.V."/>
            <person name="Hainaut M."/>
            <person name="Henrissat B."/>
            <person name="Roux C."/>
            <person name="Martin F."/>
            <person name="Corradi N."/>
        </authorList>
    </citation>
    <scope>NUCLEOTIDE SEQUENCE [LARGE SCALE GENOMIC DNA]</scope>
    <source>
        <strain evidence="1 2">DAOM 197198</strain>
    </source>
</reference>
<dbReference type="EMBL" id="AUPC02000762">
    <property type="protein sequence ID" value="POG55187.1"/>
    <property type="molecule type" value="Genomic_DNA"/>
</dbReference>